<sequence>MAVRWRVVRSMACEKPVRVERAQDCRIGNLDNALSISNNASHGPGPAGMPDRTNGDAPLNAMLPLMPPSRGLTPQPTPLQPVLHPRAHVAASPEVLAHVGPPRRHGGGPDLAVWQRSAPKGFQAWMDALPETVLPSLHRVADAQGLEQEVQQALDAAGLPASEMRNLLLADLMHLVKRFARLSECEHVSLRLGDLRSEVDRQWLCMGAPLRLVCSYRGPASECRMGSRAALDTAWMTPDRASASALAPMDVVVFNARGRMLHRRPRFLVADGRPRPWALSLVAAPFDALA</sequence>
<gene>
    <name evidence="2" type="ORF">C1O66_20245</name>
</gene>
<dbReference type="OrthoDB" id="5342505at2"/>
<dbReference type="AlphaFoldDB" id="A0A2N8KT49"/>
<proteinExistence type="predicted"/>
<name>A0A2N8KT49_9BURK</name>
<comment type="caution">
    <text evidence="2">The sequence shown here is derived from an EMBL/GenBank/DDBJ whole genome shotgun (WGS) entry which is preliminary data.</text>
</comment>
<dbReference type="EMBL" id="POSP01000004">
    <property type="protein sequence ID" value="PND36627.1"/>
    <property type="molecule type" value="Genomic_DNA"/>
</dbReference>
<organism evidence="2 3">
    <name type="scientific">Kinneretia aquatilis</name>
    <dbReference type="NCBI Taxonomy" id="2070761"/>
    <lineage>
        <taxon>Bacteria</taxon>
        <taxon>Pseudomonadati</taxon>
        <taxon>Pseudomonadota</taxon>
        <taxon>Betaproteobacteria</taxon>
        <taxon>Burkholderiales</taxon>
        <taxon>Sphaerotilaceae</taxon>
        <taxon>Roseateles</taxon>
    </lineage>
</organism>
<dbReference type="Proteomes" id="UP000235916">
    <property type="component" value="Unassembled WGS sequence"/>
</dbReference>
<dbReference type="InterPro" id="IPR014955">
    <property type="entry name" value="DUF1826"/>
</dbReference>
<reference evidence="2 3" key="1">
    <citation type="submission" date="2018-01" db="EMBL/GenBank/DDBJ databases">
        <title>Draft genome sequence of Paucibacter aquatile CR182 isolated from freshwater of the Nakdong River.</title>
        <authorList>
            <person name="Choi A."/>
            <person name="Chung E.J."/>
        </authorList>
    </citation>
    <scope>NUCLEOTIDE SEQUENCE [LARGE SCALE GENOMIC DNA]</scope>
    <source>
        <strain evidence="2 3">CR182</strain>
    </source>
</reference>
<keyword evidence="3" id="KW-1185">Reference proteome</keyword>
<evidence type="ECO:0000313" key="3">
    <source>
        <dbReference type="Proteomes" id="UP000235916"/>
    </source>
</evidence>
<dbReference type="Pfam" id="PF08856">
    <property type="entry name" value="DUF1826"/>
    <property type="match status" value="1"/>
</dbReference>
<accession>A0A2N8KT49</accession>
<feature type="region of interest" description="Disordered" evidence="1">
    <location>
        <begin position="36"/>
        <end position="56"/>
    </location>
</feature>
<protein>
    <recommendedName>
        <fullName evidence="4">DUF1826 domain-containing protein</fullName>
    </recommendedName>
</protein>
<evidence type="ECO:0000256" key="1">
    <source>
        <dbReference type="SAM" id="MobiDB-lite"/>
    </source>
</evidence>
<evidence type="ECO:0008006" key="4">
    <source>
        <dbReference type="Google" id="ProtNLM"/>
    </source>
</evidence>
<evidence type="ECO:0000313" key="2">
    <source>
        <dbReference type="EMBL" id="PND36627.1"/>
    </source>
</evidence>